<evidence type="ECO:0000256" key="3">
    <source>
        <dbReference type="PROSITE-ProRule" id="PRU00339"/>
    </source>
</evidence>
<dbReference type="EMBL" id="SIRS01000004">
    <property type="protein sequence ID" value="TBN15646.1"/>
    <property type="molecule type" value="Genomic_DNA"/>
</dbReference>
<dbReference type="InterPro" id="IPR019734">
    <property type="entry name" value="TPR_rpt"/>
</dbReference>
<name>A0A4Q9FQY0_9FLAO</name>
<proteinExistence type="predicted"/>
<feature type="repeat" description="TPR" evidence="3">
    <location>
        <begin position="48"/>
        <end position="81"/>
    </location>
</feature>
<keyword evidence="5" id="KW-1185">Reference proteome</keyword>
<comment type="caution">
    <text evidence="4">The sequence shown here is derived from an EMBL/GenBank/DDBJ whole genome shotgun (WGS) entry which is preliminary data.</text>
</comment>
<protein>
    <submittedName>
        <fullName evidence="4">Tetratricopeptide repeat protein</fullName>
    </submittedName>
</protein>
<dbReference type="SUPFAM" id="SSF48452">
    <property type="entry name" value="TPR-like"/>
    <property type="match status" value="2"/>
</dbReference>
<dbReference type="PANTHER" id="PTHR44858:SF1">
    <property type="entry name" value="UDP-N-ACETYLGLUCOSAMINE--PEPTIDE N-ACETYLGLUCOSAMINYLTRANSFERASE SPINDLY-RELATED"/>
    <property type="match status" value="1"/>
</dbReference>
<evidence type="ECO:0000313" key="4">
    <source>
        <dbReference type="EMBL" id="TBN15646.1"/>
    </source>
</evidence>
<dbReference type="PROSITE" id="PS50005">
    <property type="entry name" value="TPR"/>
    <property type="match status" value="1"/>
</dbReference>
<evidence type="ECO:0000256" key="1">
    <source>
        <dbReference type="ARBA" id="ARBA00022737"/>
    </source>
</evidence>
<accession>A0A4Q9FQY0</accession>
<dbReference type="OrthoDB" id="9810596at2"/>
<dbReference type="Gene3D" id="1.25.40.10">
    <property type="entry name" value="Tetratricopeptide repeat domain"/>
    <property type="match status" value="1"/>
</dbReference>
<evidence type="ECO:0000313" key="5">
    <source>
        <dbReference type="Proteomes" id="UP000292372"/>
    </source>
</evidence>
<dbReference type="InterPro" id="IPR050498">
    <property type="entry name" value="Ycf3"/>
</dbReference>
<organism evidence="4 5">
    <name type="scientific">Hyunsoonleella pacifica</name>
    <dbReference type="NCBI Taxonomy" id="1080224"/>
    <lineage>
        <taxon>Bacteria</taxon>
        <taxon>Pseudomonadati</taxon>
        <taxon>Bacteroidota</taxon>
        <taxon>Flavobacteriia</taxon>
        <taxon>Flavobacteriales</taxon>
        <taxon>Flavobacteriaceae</taxon>
    </lineage>
</organism>
<dbReference type="Proteomes" id="UP000292372">
    <property type="component" value="Unassembled WGS sequence"/>
</dbReference>
<gene>
    <name evidence="4" type="ORF">EYD46_10995</name>
</gene>
<sequence>MRITFLLFLTLFFKTEAQTSVLNIADSLFLNGNYTKAINQYKLHKNQDEIFEKIAKAYVAIGNYDLALSNFEAAIEAYSDNILLKYEFAKLLSKTKNFETALVMYKTLISIHGNNPNYHYELGLVQEQIKDSLAIKSFTKAFNLDNVHQKAIYKVAKYNLQKRRYTAVDSLISIGLETYPKNIELINLKAQNYYWQQDYRKAGKWFKQLIELGETSEFIYEKLSLCYGYHY</sequence>
<dbReference type="InterPro" id="IPR011990">
    <property type="entry name" value="TPR-like_helical_dom_sf"/>
</dbReference>
<dbReference type="PANTHER" id="PTHR44858">
    <property type="entry name" value="TETRATRICOPEPTIDE REPEAT PROTEIN 6"/>
    <property type="match status" value="1"/>
</dbReference>
<reference evidence="4 5" key="1">
    <citation type="journal article" date="2015" name="Int. J. Syst. Evol. Microbiol.">
        <title>Hyunsoonleella pacifica sp. nov., isolated from seawater of South Pacific Gyre.</title>
        <authorList>
            <person name="Gao X."/>
            <person name="Zhang Z."/>
            <person name="Dai X."/>
            <person name="Zhang X.H."/>
        </authorList>
    </citation>
    <scope>NUCLEOTIDE SEQUENCE [LARGE SCALE GENOMIC DNA]</scope>
    <source>
        <strain evidence="4 5">SW033</strain>
    </source>
</reference>
<keyword evidence="2 3" id="KW-0802">TPR repeat</keyword>
<dbReference type="RefSeq" id="WP_130937199.1">
    <property type="nucleotide sequence ID" value="NZ_BMEE01000003.1"/>
</dbReference>
<dbReference type="Pfam" id="PF14559">
    <property type="entry name" value="TPR_19"/>
    <property type="match status" value="1"/>
</dbReference>
<evidence type="ECO:0000256" key="2">
    <source>
        <dbReference type="ARBA" id="ARBA00022803"/>
    </source>
</evidence>
<dbReference type="SMART" id="SM00028">
    <property type="entry name" value="TPR"/>
    <property type="match status" value="4"/>
</dbReference>
<keyword evidence="1" id="KW-0677">Repeat</keyword>
<dbReference type="AlphaFoldDB" id="A0A4Q9FQY0"/>